<evidence type="ECO:0000313" key="3">
    <source>
        <dbReference type="Proteomes" id="UP001501102"/>
    </source>
</evidence>
<gene>
    <name evidence="2" type="ORF">GCM10020221_31120</name>
</gene>
<organism evidence="2 3">
    <name type="scientific">Streptomyces thioluteus</name>
    <dbReference type="NCBI Taxonomy" id="66431"/>
    <lineage>
        <taxon>Bacteria</taxon>
        <taxon>Bacillati</taxon>
        <taxon>Actinomycetota</taxon>
        <taxon>Actinomycetes</taxon>
        <taxon>Kitasatosporales</taxon>
        <taxon>Streptomycetaceae</taxon>
        <taxon>Streptomyces</taxon>
    </lineage>
</organism>
<protein>
    <submittedName>
        <fullName evidence="2">Uncharacterized protein</fullName>
    </submittedName>
</protein>
<evidence type="ECO:0000256" key="1">
    <source>
        <dbReference type="SAM" id="MobiDB-lite"/>
    </source>
</evidence>
<dbReference type="Proteomes" id="UP001501102">
    <property type="component" value="Unassembled WGS sequence"/>
</dbReference>
<proteinExistence type="predicted"/>
<feature type="region of interest" description="Disordered" evidence="1">
    <location>
        <begin position="1"/>
        <end position="21"/>
    </location>
</feature>
<sequence length="78" mass="8091">MTSTTGSGCAESGLQDQSFGTLGGMSRIEAEAGAADMPVKVRAAVAAAASSSLTLARRRMRGFLPHEESRTVFGNTDR</sequence>
<reference evidence="2 3" key="1">
    <citation type="journal article" date="2019" name="Int. J. Syst. Evol. Microbiol.">
        <title>The Global Catalogue of Microorganisms (GCM) 10K type strain sequencing project: providing services to taxonomists for standard genome sequencing and annotation.</title>
        <authorList>
            <consortium name="The Broad Institute Genomics Platform"/>
            <consortium name="The Broad Institute Genome Sequencing Center for Infectious Disease"/>
            <person name="Wu L."/>
            <person name="Ma J."/>
        </authorList>
    </citation>
    <scope>NUCLEOTIDE SEQUENCE [LARGE SCALE GENOMIC DNA]</scope>
    <source>
        <strain evidence="2 3">JCM 4087</strain>
    </source>
</reference>
<comment type="caution">
    <text evidence="2">The sequence shown here is derived from an EMBL/GenBank/DDBJ whole genome shotgun (WGS) entry which is preliminary data.</text>
</comment>
<dbReference type="EMBL" id="BAAAXZ010000116">
    <property type="protein sequence ID" value="GAA2933111.1"/>
    <property type="molecule type" value="Genomic_DNA"/>
</dbReference>
<accession>A0ABN3X2T6</accession>
<evidence type="ECO:0000313" key="2">
    <source>
        <dbReference type="EMBL" id="GAA2933111.1"/>
    </source>
</evidence>
<name>A0ABN3X2T6_STRTU</name>
<keyword evidence="3" id="KW-1185">Reference proteome</keyword>